<evidence type="ECO:0000313" key="3">
    <source>
        <dbReference type="Proteomes" id="UP000265520"/>
    </source>
</evidence>
<protein>
    <submittedName>
        <fullName evidence="2">Uncharacterized protein</fullName>
    </submittedName>
</protein>
<feature type="non-terminal residue" evidence="2">
    <location>
        <position position="65"/>
    </location>
</feature>
<name>A0A392VTZ3_9FABA</name>
<accession>A0A392VTZ3</accession>
<feature type="region of interest" description="Disordered" evidence="1">
    <location>
        <begin position="1"/>
        <end position="35"/>
    </location>
</feature>
<dbReference type="AlphaFoldDB" id="A0A392VTZ3"/>
<dbReference type="Proteomes" id="UP000265520">
    <property type="component" value="Unassembled WGS sequence"/>
</dbReference>
<comment type="caution">
    <text evidence="2">The sequence shown here is derived from an EMBL/GenBank/DDBJ whole genome shotgun (WGS) entry which is preliminary data.</text>
</comment>
<reference evidence="2 3" key="1">
    <citation type="journal article" date="2018" name="Front. Plant Sci.">
        <title>Red Clover (Trifolium pratense) and Zigzag Clover (T. medium) - A Picture of Genomic Similarities and Differences.</title>
        <authorList>
            <person name="Dluhosova J."/>
            <person name="Istvanek J."/>
            <person name="Nedelnik J."/>
            <person name="Repkova J."/>
        </authorList>
    </citation>
    <scope>NUCLEOTIDE SEQUENCE [LARGE SCALE GENOMIC DNA]</scope>
    <source>
        <strain evidence="3">cv. 10/8</strain>
        <tissue evidence="2">Leaf</tissue>
    </source>
</reference>
<organism evidence="2 3">
    <name type="scientific">Trifolium medium</name>
    <dbReference type="NCBI Taxonomy" id="97028"/>
    <lineage>
        <taxon>Eukaryota</taxon>
        <taxon>Viridiplantae</taxon>
        <taxon>Streptophyta</taxon>
        <taxon>Embryophyta</taxon>
        <taxon>Tracheophyta</taxon>
        <taxon>Spermatophyta</taxon>
        <taxon>Magnoliopsida</taxon>
        <taxon>eudicotyledons</taxon>
        <taxon>Gunneridae</taxon>
        <taxon>Pentapetalae</taxon>
        <taxon>rosids</taxon>
        <taxon>fabids</taxon>
        <taxon>Fabales</taxon>
        <taxon>Fabaceae</taxon>
        <taxon>Papilionoideae</taxon>
        <taxon>50 kb inversion clade</taxon>
        <taxon>NPAAA clade</taxon>
        <taxon>Hologalegina</taxon>
        <taxon>IRL clade</taxon>
        <taxon>Trifolieae</taxon>
        <taxon>Trifolium</taxon>
    </lineage>
</organism>
<keyword evidence="3" id="KW-1185">Reference proteome</keyword>
<proteinExistence type="predicted"/>
<sequence length="65" mass="7135">MSGDTIVNSQDDESIKTVTEEIDDEASPGKQTGTKDNVVDVDIVSSVERNLEKTPEPCIARRTRN</sequence>
<evidence type="ECO:0000313" key="2">
    <source>
        <dbReference type="EMBL" id="MCI90919.1"/>
    </source>
</evidence>
<dbReference type="EMBL" id="LXQA011258076">
    <property type="protein sequence ID" value="MCI90919.1"/>
    <property type="molecule type" value="Genomic_DNA"/>
</dbReference>
<evidence type="ECO:0000256" key="1">
    <source>
        <dbReference type="SAM" id="MobiDB-lite"/>
    </source>
</evidence>